<dbReference type="KEGG" id="ccro:CMC5_083570"/>
<dbReference type="EMBL" id="CP012159">
    <property type="protein sequence ID" value="AKT44117.1"/>
    <property type="molecule type" value="Genomic_DNA"/>
</dbReference>
<dbReference type="Proteomes" id="UP000067626">
    <property type="component" value="Chromosome"/>
</dbReference>
<dbReference type="STRING" id="52.CMC5_083570"/>
<sequence length="204" mass="22200">MPMADLPREPGPAARNASFRRTRTAARATMVRRSLSFVRLVSLLSLLVLSGCVYGPENNDWVDWSRLTFRGFAENPAATIEIQAYNQRTGVWNVVTTATSTSSPTTFGGQQLYSWSLTNFDFFASVPDAACYWSSHVFCAIPGGFASAKFRFKEQGSALAHLVTFDDGGVACVIDQVDDGEDWFAAGSSCSSDDSPVLTLRVLT</sequence>
<organism evidence="1 2">
    <name type="scientific">Chondromyces crocatus</name>
    <dbReference type="NCBI Taxonomy" id="52"/>
    <lineage>
        <taxon>Bacteria</taxon>
        <taxon>Pseudomonadati</taxon>
        <taxon>Myxococcota</taxon>
        <taxon>Polyangia</taxon>
        <taxon>Polyangiales</taxon>
        <taxon>Polyangiaceae</taxon>
        <taxon>Chondromyces</taxon>
    </lineage>
</organism>
<reference evidence="1 2" key="1">
    <citation type="submission" date="2015-07" db="EMBL/GenBank/DDBJ databases">
        <title>Genome analysis of myxobacterium Chondromyces crocatus Cm c5 reveals a high potential for natural compound synthesis and the genetic basis for the loss of fruiting body formation.</title>
        <authorList>
            <person name="Zaburannyi N."/>
            <person name="Bunk B."/>
            <person name="Maier J."/>
            <person name="Overmann J."/>
            <person name="Mueller R."/>
        </authorList>
    </citation>
    <scope>NUCLEOTIDE SEQUENCE [LARGE SCALE GENOMIC DNA]</scope>
    <source>
        <strain evidence="1 2">Cm c5</strain>
    </source>
</reference>
<name>A0A0K1EU00_CHOCO</name>
<evidence type="ECO:0000313" key="2">
    <source>
        <dbReference type="Proteomes" id="UP000067626"/>
    </source>
</evidence>
<evidence type="ECO:0000313" key="1">
    <source>
        <dbReference type="EMBL" id="AKT44117.1"/>
    </source>
</evidence>
<gene>
    <name evidence="1" type="ORF">CMC5_083570</name>
</gene>
<keyword evidence="2" id="KW-1185">Reference proteome</keyword>
<dbReference type="AlphaFoldDB" id="A0A0K1EU00"/>
<protein>
    <submittedName>
        <fullName evidence="1">Uncharacterized protein</fullName>
    </submittedName>
</protein>
<proteinExistence type="predicted"/>
<accession>A0A0K1EU00</accession>